<feature type="compositionally biased region" description="Low complexity" evidence="1">
    <location>
        <begin position="93"/>
        <end position="103"/>
    </location>
</feature>
<sequence>MGPHATQTARLGQFYIDTSPQQQQLESPNLSHAIPRQQTSHPFASQRINAAAQNYHYNQHGLQQTSHHMTSISPSGGSFSQTMANNADVRLSQDQAKQQPAGPQAGGRKQGYLSNHNRPPRTQSSTNTTLDAYSTFNTQGFM</sequence>
<proteinExistence type="predicted"/>
<feature type="region of interest" description="Disordered" evidence="1">
    <location>
        <begin position="61"/>
        <end position="142"/>
    </location>
</feature>
<organism evidence="2">
    <name type="scientific">Photinus pyralis</name>
    <name type="common">Common eastern firefly</name>
    <name type="synonym">Lampyris pyralis</name>
    <dbReference type="NCBI Taxonomy" id="7054"/>
    <lineage>
        <taxon>Eukaryota</taxon>
        <taxon>Metazoa</taxon>
        <taxon>Ecdysozoa</taxon>
        <taxon>Arthropoda</taxon>
        <taxon>Hexapoda</taxon>
        <taxon>Insecta</taxon>
        <taxon>Pterygota</taxon>
        <taxon>Neoptera</taxon>
        <taxon>Endopterygota</taxon>
        <taxon>Coleoptera</taxon>
        <taxon>Polyphaga</taxon>
        <taxon>Elateriformia</taxon>
        <taxon>Elateroidea</taxon>
        <taxon>Lampyridae</taxon>
        <taxon>Lampyrinae</taxon>
        <taxon>Photinus</taxon>
    </lineage>
</organism>
<feature type="compositionally biased region" description="Polar residues" evidence="1">
    <location>
        <begin position="112"/>
        <end position="142"/>
    </location>
</feature>
<evidence type="ECO:0000256" key="1">
    <source>
        <dbReference type="SAM" id="MobiDB-lite"/>
    </source>
</evidence>
<feature type="compositionally biased region" description="Polar residues" evidence="1">
    <location>
        <begin position="61"/>
        <end position="85"/>
    </location>
</feature>
<accession>A0A1Y1N521</accession>
<name>A0A1Y1N521_PHOPY</name>
<feature type="region of interest" description="Disordered" evidence="1">
    <location>
        <begin position="35"/>
        <end position="54"/>
    </location>
</feature>
<dbReference type="EMBL" id="GEZM01012563">
    <property type="protein sequence ID" value="JAV92924.1"/>
    <property type="molecule type" value="Transcribed_RNA"/>
</dbReference>
<evidence type="ECO:0000313" key="2">
    <source>
        <dbReference type="EMBL" id="JAV92924.1"/>
    </source>
</evidence>
<reference evidence="2" key="1">
    <citation type="journal article" date="2016" name="Sci. Rep.">
        <title>Molecular characterization of firefly nuptial gifts: a multi-omics approach sheds light on postcopulatory sexual selection.</title>
        <authorList>
            <person name="Al-Wathiqui N."/>
            <person name="Fallon T.R."/>
            <person name="South A."/>
            <person name="Weng J.K."/>
            <person name="Lewis S.M."/>
        </authorList>
    </citation>
    <scope>NUCLEOTIDE SEQUENCE</scope>
</reference>
<protein>
    <submittedName>
        <fullName evidence="2">Uncharacterized protein</fullName>
    </submittedName>
</protein>
<dbReference type="AlphaFoldDB" id="A0A1Y1N521"/>